<dbReference type="GO" id="GO:0006406">
    <property type="term" value="P:mRNA export from nucleus"/>
    <property type="evidence" value="ECO:0007669"/>
    <property type="project" value="TreeGrafter"/>
</dbReference>
<keyword evidence="2" id="KW-0813">Transport</keyword>
<keyword evidence="6" id="KW-0906">Nuclear pore complex</keyword>
<dbReference type="AlphaFoldDB" id="A0A1Y1W496"/>
<dbReference type="RefSeq" id="XP_040742052.1">
    <property type="nucleotide sequence ID" value="XM_040889818.1"/>
</dbReference>
<dbReference type="GO" id="GO:0000055">
    <property type="term" value="P:ribosomal large subunit export from nucleus"/>
    <property type="evidence" value="ECO:0007669"/>
    <property type="project" value="InterPro"/>
</dbReference>
<dbReference type="InterPro" id="IPR037700">
    <property type="entry name" value="NUP88/NUP82"/>
</dbReference>
<dbReference type="GeneID" id="63806466"/>
<comment type="caution">
    <text evidence="8">The sequence shown here is derived from an EMBL/GenBank/DDBJ whole genome shotgun (WGS) entry which is preliminary data.</text>
</comment>
<dbReference type="GO" id="GO:0000056">
    <property type="term" value="P:ribosomal small subunit export from nucleus"/>
    <property type="evidence" value="ECO:0007669"/>
    <property type="project" value="InterPro"/>
</dbReference>
<evidence type="ECO:0000256" key="4">
    <source>
        <dbReference type="ARBA" id="ARBA00022927"/>
    </source>
</evidence>
<proteinExistence type="predicted"/>
<dbReference type="PANTHER" id="PTHR13257:SF0">
    <property type="entry name" value="NUCLEAR PORE COMPLEX PROTEIN NUP88"/>
    <property type="match status" value="1"/>
</dbReference>
<dbReference type="GO" id="GO:0017056">
    <property type="term" value="F:structural constituent of nuclear pore"/>
    <property type="evidence" value="ECO:0007669"/>
    <property type="project" value="InterPro"/>
</dbReference>
<evidence type="ECO:0000256" key="2">
    <source>
        <dbReference type="ARBA" id="ARBA00022448"/>
    </source>
</evidence>
<dbReference type="PANTHER" id="PTHR13257">
    <property type="entry name" value="NUCLEOPORIN NUP84-RELATED"/>
    <property type="match status" value="1"/>
</dbReference>
<dbReference type="EMBL" id="MCFD01000010">
    <property type="protein sequence ID" value="ORX68238.1"/>
    <property type="molecule type" value="Genomic_DNA"/>
</dbReference>
<evidence type="ECO:0000256" key="1">
    <source>
        <dbReference type="ARBA" id="ARBA00004567"/>
    </source>
</evidence>
<protein>
    <submittedName>
        <fullName evidence="8">Uncharacterized protein</fullName>
    </submittedName>
</protein>
<organism evidence="8 9">
    <name type="scientific">Linderina pennispora</name>
    <dbReference type="NCBI Taxonomy" id="61395"/>
    <lineage>
        <taxon>Eukaryota</taxon>
        <taxon>Fungi</taxon>
        <taxon>Fungi incertae sedis</taxon>
        <taxon>Zoopagomycota</taxon>
        <taxon>Kickxellomycotina</taxon>
        <taxon>Kickxellomycetes</taxon>
        <taxon>Kickxellales</taxon>
        <taxon>Kickxellaceae</taxon>
        <taxon>Linderina</taxon>
    </lineage>
</organism>
<dbReference type="OrthoDB" id="341482at2759"/>
<evidence type="ECO:0000313" key="8">
    <source>
        <dbReference type="EMBL" id="ORX68238.1"/>
    </source>
</evidence>
<name>A0A1Y1W496_9FUNG</name>
<keyword evidence="4" id="KW-0653">Protein transport</keyword>
<evidence type="ECO:0000313" key="9">
    <source>
        <dbReference type="Proteomes" id="UP000193922"/>
    </source>
</evidence>
<keyword evidence="5" id="KW-0811">Translocation</keyword>
<keyword evidence="3" id="KW-0509">mRNA transport</keyword>
<comment type="subcellular location">
    <subcellularLocation>
        <location evidence="1">Nucleus</location>
        <location evidence="1">Nuclear pore complex</location>
    </subcellularLocation>
</comment>
<evidence type="ECO:0000256" key="7">
    <source>
        <dbReference type="ARBA" id="ARBA00023242"/>
    </source>
</evidence>
<reference evidence="8 9" key="1">
    <citation type="submission" date="2016-07" db="EMBL/GenBank/DDBJ databases">
        <title>Pervasive Adenine N6-methylation of Active Genes in Fungi.</title>
        <authorList>
            <consortium name="DOE Joint Genome Institute"/>
            <person name="Mondo S.J."/>
            <person name="Dannebaum R.O."/>
            <person name="Kuo R.C."/>
            <person name="Labutti K."/>
            <person name="Haridas S."/>
            <person name="Kuo A."/>
            <person name="Salamov A."/>
            <person name="Ahrendt S.R."/>
            <person name="Lipzen A."/>
            <person name="Sullivan W."/>
            <person name="Andreopoulos W.B."/>
            <person name="Clum A."/>
            <person name="Lindquist E."/>
            <person name="Daum C."/>
            <person name="Ramamoorthy G.K."/>
            <person name="Gryganskyi A."/>
            <person name="Culley D."/>
            <person name="Magnuson J.K."/>
            <person name="James T.Y."/>
            <person name="O'Malley M.A."/>
            <person name="Stajich J.E."/>
            <person name="Spatafora J.W."/>
            <person name="Visel A."/>
            <person name="Grigoriev I.V."/>
        </authorList>
    </citation>
    <scope>NUCLEOTIDE SEQUENCE [LARGE SCALE GENOMIC DNA]</scope>
    <source>
        <strain evidence="8 9">ATCC 12442</strain>
    </source>
</reference>
<gene>
    <name evidence="8" type="ORF">DL89DRAFT_28535</name>
</gene>
<keyword evidence="9" id="KW-1185">Reference proteome</keyword>
<evidence type="ECO:0000256" key="6">
    <source>
        <dbReference type="ARBA" id="ARBA00023132"/>
    </source>
</evidence>
<dbReference type="GO" id="GO:0005643">
    <property type="term" value="C:nuclear pore"/>
    <property type="evidence" value="ECO:0007669"/>
    <property type="project" value="UniProtKB-SubCell"/>
</dbReference>
<evidence type="ECO:0000256" key="5">
    <source>
        <dbReference type="ARBA" id="ARBA00023010"/>
    </source>
</evidence>
<evidence type="ECO:0000256" key="3">
    <source>
        <dbReference type="ARBA" id="ARBA00022816"/>
    </source>
</evidence>
<dbReference type="STRING" id="61395.A0A1Y1W496"/>
<dbReference type="GO" id="GO:0006606">
    <property type="term" value="P:protein import into nucleus"/>
    <property type="evidence" value="ECO:0007669"/>
    <property type="project" value="TreeGrafter"/>
</dbReference>
<dbReference type="Pfam" id="PF10168">
    <property type="entry name" value="Nup88"/>
    <property type="match status" value="1"/>
</dbReference>
<accession>A0A1Y1W496</accession>
<dbReference type="InterPro" id="IPR019321">
    <property type="entry name" value="Nucleoporin_Nup88"/>
</dbReference>
<sequence length="223" mass="23869">MNGYSFWHSTLCSQPRRQTWAPGRRSQGSKEISNTQRAVIRGTDLFVAVGSEVRWISLKACKDAYVQFESTRLGVASSIDETQSDYKATSQQDAIQHVPWYRVLGSALGFEIRRLVCNKSGKLLAVVGRRQVAVVTLPGPESPNRAGVKGAFAAARMDKPSDEFDGACVSCASKIIGGTAIGRQGAQAGEGRGARVADALWHSMSSSDSHLVVLLSSGVVKGV</sequence>
<dbReference type="Proteomes" id="UP000193922">
    <property type="component" value="Unassembled WGS sequence"/>
</dbReference>
<keyword evidence="7" id="KW-0539">Nucleus</keyword>